<comment type="caution">
    <text evidence="2">The sequence shown here is derived from an EMBL/GenBank/DDBJ whole genome shotgun (WGS) entry which is preliminary data.</text>
</comment>
<gene>
    <name evidence="2" type="ORF">BJ994_000552</name>
</gene>
<dbReference type="AlphaFoldDB" id="A0A846RQV5"/>
<sequence length="465" mass="49935">MGYKDIPSPLPLRKVIGPSLILTGLAISSGEYILWPYITAEAGLSLLWLAIVGVTIQFFLNMEIERWTLATGETAISGFVRLWKPWGLIMAVAAFITIMWPGWATSGAATLGFVFGLDPGATTWIAIIALISIAITLTASPVVYNTVEKLEGFKVVVVLIFLLIAITTAISAEAWGDVGTVFTSIGTGMGELPGDLSPTVVLGALAFAGAGALSNLAQSNWIRDKGYGMGSHIPKIASPVTGMDVAGAPLGHMVRQDEANLGRFRGWWKIANIEQLVTFWGMTILSISVLSMVAYSTIYGRDLPGTGDLVFIEAMGETLKETVGPWFGTLFWVVGGFGLMLSALANVDYVSRVIADVLKTVYLQTSTRWTESRIYFICVWGLAALGTTILLSGFNQPLTLLVISAVIGGVAMFVYTALLIKLNRTALPKAIRLKGFRLGAMIFSVLFYGYFAARILVAYGAQFLG</sequence>
<feature type="transmembrane region" description="Helical" evidence="1">
    <location>
        <begin position="277"/>
        <end position="298"/>
    </location>
</feature>
<feature type="transmembrane region" description="Helical" evidence="1">
    <location>
        <begin position="440"/>
        <end position="461"/>
    </location>
</feature>
<feature type="transmembrane region" description="Helical" evidence="1">
    <location>
        <begin position="196"/>
        <end position="217"/>
    </location>
</feature>
<reference evidence="2 3" key="1">
    <citation type="submission" date="2020-03" db="EMBL/GenBank/DDBJ databases">
        <title>Sequencing the genomes of 1000 actinobacteria strains.</title>
        <authorList>
            <person name="Klenk H.-P."/>
        </authorList>
    </citation>
    <scope>NUCLEOTIDE SEQUENCE [LARGE SCALE GENOMIC DNA]</scope>
    <source>
        <strain evidence="2 3">DSM 16403</strain>
    </source>
</reference>
<feature type="transmembrane region" description="Helical" evidence="1">
    <location>
        <begin position="44"/>
        <end position="64"/>
    </location>
</feature>
<feature type="transmembrane region" description="Helical" evidence="1">
    <location>
        <begin position="85"/>
        <end position="103"/>
    </location>
</feature>
<keyword evidence="3" id="KW-1185">Reference proteome</keyword>
<evidence type="ECO:0000313" key="3">
    <source>
        <dbReference type="Proteomes" id="UP000547458"/>
    </source>
</evidence>
<proteinExistence type="predicted"/>
<protein>
    <submittedName>
        <fullName evidence="2">Uncharacterized protein</fullName>
    </submittedName>
</protein>
<dbReference type="Proteomes" id="UP000547458">
    <property type="component" value="Unassembled WGS sequence"/>
</dbReference>
<accession>A0A846RQV5</accession>
<dbReference type="RefSeq" id="WP_209066516.1">
    <property type="nucleotide sequence ID" value="NZ_JAATJL010000001.1"/>
</dbReference>
<feature type="transmembrane region" description="Helical" evidence="1">
    <location>
        <begin position="374"/>
        <end position="394"/>
    </location>
</feature>
<keyword evidence="1" id="KW-0812">Transmembrane</keyword>
<dbReference type="EMBL" id="JAATJL010000001">
    <property type="protein sequence ID" value="NJC21476.1"/>
    <property type="molecule type" value="Genomic_DNA"/>
</dbReference>
<feature type="transmembrane region" description="Helical" evidence="1">
    <location>
        <begin position="156"/>
        <end position="176"/>
    </location>
</feature>
<feature type="transmembrane region" description="Helical" evidence="1">
    <location>
        <begin position="400"/>
        <end position="420"/>
    </location>
</feature>
<organism evidence="2 3">
    <name type="scientific">Arthrobacter pigmenti</name>
    <dbReference type="NCBI Taxonomy" id="271432"/>
    <lineage>
        <taxon>Bacteria</taxon>
        <taxon>Bacillati</taxon>
        <taxon>Actinomycetota</taxon>
        <taxon>Actinomycetes</taxon>
        <taxon>Micrococcales</taxon>
        <taxon>Micrococcaceae</taxon>
        <taxon>Arthrobacter</taxon>
    </lineage>
</organism>
<keyword evidence="1" id="KW-0472">Membrane</keyword>
<evidence type="ECO:0000256" key="1">
    <source>
        <dbReference type="SAM" id="Phobius"/>
    </source>
</evidence>
<feature type="transmembrane region" description="Helical" evidence="1">
    <location>
        <begin position="326"/>
        <end position="345"/>
    </location>
</feature>
<feature type="transmembrane region" description="Helical" evidence="1">
    <location>
        <begin position="123"/>
        <end position="144"/>
    </location>
</feature>
<dbReference type="NCBIfam" id="NF037982">
    <property type="entry name" value="Nramp_1"/>
    <property type="match status" value="1"/>
</dbReference>
<name>A0A846RQV5_9MICC</name>
<keyword evidence="1" id="KW-1133">Transmembrane helix</keyword>
<evidence type="ECO:0000313" key="2">
    <source>
        <dbReference type="EMBL" id="NJC21476.1"/>
    </source>
</evidence>